<dbReference type="SUPFAM" id="SSF49899">
    <property type="entry name" value="Concanavalin A-like lectins/glucanases"/>
    <property type="match status" value="1"/>
</dbReference>
<organism evidence="4 5">
    <name type="scientific">Cyprinodon variegatus</name>
    <name type="common">Sheepshead minnow</name>
    <dbReference type="NCBI Taxonomy" id="28743"/>
    <lineage>
        <taxon>Eukaryota</taxon>
        <taxon>Metazoa</taxon>
        <taxon>Chordata</taxon>
        <taxon>Craniata</taxon>
        <taxon>Vertebrata</taxon>
        <taxon>Euteleostomi</taxon>
        <taxon>Actinopterygii</taxon>
        <taxon>Neopterygii</taxon>
        <taxon>Teleostei</taxon>
        <taxon>Neoteleostei</taxon>
        <taxon>Acanthomorphata</taxon>
        <taxon>Ovalentaria</taxon>
        <taxon>Atherinomorphae</taxon>
        <taxon>Cyprinodontiformes</taxon>
        <taxon>Cyprinodontidae</taxon>
        <taxon>Cyprinodon</taxon>
    </lineage>
</organism>
<dbReference type="PANTHER" id="PTHR11346:SF80">
    <property type="entry name" value="GALECTIN-9C"/>
    <property type="match status" value="1"/>
</dbReference>
<dbReference type="SMART" id="SM00276">
    <property type="entry name" value="GLECT"/>
    <property type="match status" value="1"/>
</dbReference>
<dbReference type="GO" id="GO:0010628">
    <property type="term" value="P:positive regulation of gene expression"/>
    <property type="evidence" value="ECO:0007669"/>
    <property type="project" value="TreeGrafter"/>
</dbReference>
<keyword evidence="1 2" id="KW-0430">Lectin</keyword>
<evidence type="ECO:0000256" key="2">
    <source>
        <dbReference type="RuleBase" id="RU102079"/>
    </source>
</evidence>
<keyword evidence="5" id="KW-1185">Reference proteome</keyword>
<dbReference type="GO" id="GO:0032689">
    <property type="term" value="P:negative regulation of type II interferon production"/>
    <property type="evidence" value="ECO:0007669"/>
    <property type="project" value="TreeGrafter"/>
</dbReference>
<dbReference type="Ensembl" id="ENSCVAT00000017201.1">
    <property type="protein sequence ID" value="ENSCVAP00000010481.1"/>
    <property type="gene ID" value="ENSCVAG00000012616.1"/>
</dbReference>
<reference evidence="4" key="1">
    <citation type="submission" date="2025-08" db="UniProtKB">
        <authorList>
            <consortium name="Ensembl"/>
        </authorList>
    </citation>
    <scope>IDENTIFICATION</scope>
</reference>
<dbReference type="PROSITE" id="PS51304">
    <property type="entry name" value="GALECTIN"/>
    <property type="match status" value="1"/>
</dbReference>
<name>A0A3Q2CX60_CYPVA</name>
<dbReference type="SMART" id="SM00908">
    <property type="entry name" value="Gal-bind_lectin"/>
    <property type="match status" value="1"/>
</dbReference>
<accession>A0A3Q2CX60</accession>
<proteinExistence type="predicted"/>
<dbReference type="GO" id="GO:0030246">
    <property type="term" value="F:carbohydrate binding"/>
    <property type="evidence" value="ECO:0007669"/>
    <property type="project" value="UniProtKB-UniRule"/>
</dbReference>
<dbReference type="Gene3D" id="2.60.120.200">
    <property type="match status" value="1"/>
</dbReference>
<dbReference type="PANTHER" id="PTHR11346">
    <property type="entry name" value="GALECTIN"/>
    <property type="match status" value="1"/>
</dbReference>
<dbReference type="AlphaFoldDB" id="A0A3Q2CX60"/>
<dbReference type="Pfam" id="PF00337">
    <property type="entry name" value="Gal-bind_lectin"/>
    <property type="match status" value="1"/>
</dbReference>
<dbReference type="OMA" id="NADASHF"/>
<feature type="domain" description="Galectin" evidence="3">
    <location>
        <begin position="1"/>
        <end position="123"/>
    </location>
</feature>
<dbReference type="Proteomes" id="UP000265020">
    <property type="component" value="Unassembled WGS sequence"/>
</dbReference>
<dbReference type="GO" id="GO:2000562">
    <property type="term" value="P:negative regulation of CD4-positive, alpha-beta T cell proliferation"/>
    <property type="evidence" value="ECO:0007669"/>
    <property type="project" value="TreeGrafter"/>
</dbReference>
<dbReference type="InterPro" id="IPR044156">
    <property type="entry name" value="Galectin-like"/>
</dbReference>
<evidence type="ECO:0000259" key="3">
    <source>
        <dbReference type="PROSITE" id="PS51304"/>
    </source>
</evidence>
<sequence length="123" mass="14183">GGTRRLNLVCLKHFLSNVPFPPRFYVNLRHLHGIALHYNPRLCENTVVRNSLLDGQWGTEERGGAMPFQKGQPFTLTIICKECSFRILVNEMFAHCFTHRFFPLHNINILEIDGDIQLTSVSF</sequence>
<dbReference type="GO" id="GO:0005829">
    <property type="term" value="C:cytosol"/>
    <property type="evidence" value="ECO:0007669"/>
    <property type="project" value="TreeGrafter"/>
</dbReference>
<dbReference type="GeneTree" id="ENSGT00940000162258"/>
<reference evidence="4" key="2">
    <citation type="submission" date="2025-09" db="UniProtKB">
        <authorList>
            <consortium name="Ensembl"/>
        </authorList>
    </citation>
    <scope>IDENTIFICATION</scope>
</reference>
<evidence type="ECO:0000313" key="4">
    <source>
        <dbReference type="Ensembl" id="ENSCVAP00000010481.1"/>
    </source>
</evidence>
<evidence type="ECO:0000313" key="5">
    <source>
        <dbReference type="Proteomes" id="UP000265020"/>
    </source>
</evidence>
<dbReference type="InterPro" id="IPR001079">
    <property type="entry name" value="Galectin_CRD"/>
</dbReference>
<dbReference type="InterPro" id="IPR013320">
    <property type="entry name" value="ConA-like_dom_sf"/>
</dbReference>
<dbReference type="GO" id="GO:0005634">
    <property type="term" value="C:nucleus"/>
    <property type="evidence" value="ECO:0007669"/>
    <property type="project" value="TreeGrafter"/>
</dbReference>
<evidence type="ECO:0000256" key="1">
    <source>
        <dbReference type="ARBA" id="ARBA00022734"/>
    </source>
</evidence>
<dbReference type="STRING" id="28743.ENSCVAP00000010481"/>
<dbReference type="GO" id="GO:0016936">
    <property type="term" value="F:galactoside binding"/>
    <property type="evidence" value="ECO:0007669"/>
    <property type="project" value="TreeGrafter"/>
</dbReference>
<protein>
    <recommendedName>
        <fullName evidence="2">Galectin</fullName>
    </recommendedName>
</protein>
<dbReference type="CDD" id="cd00070">
    <property type="entry name" value="GLECT"/>
    <property type="match status" value="1"/>
</dbReference>